<protein>
    <recommendedName>
        <fullName evidence="3">Helix-turn-helix domain-containing protein</fullName>
    </recommendedName>
</protein>
<keyword evidence="2" id="KW-1185">Reference proteome</keyword>
<evidence type="ECO:0000313" key="1">
    <source>
        <dbReference type="EMBL" id="MBE8719958.1"/>
    </source>
</evidence>
<evidence type="ECO:0008006" key="3">
    <source>
        <dbReference type="Google" id="ProtNLM"/>
    </source>
</evidence>
<accession>A0ABR9T3N3</accession>
<sequence length="106" mass="12273">MKNQNERVLQTLRAILKLLEDRVPATIHVPTIKKEGEETSVQIIHEEEGLMTLKEAYVELNISRSTLHTLREEGKLTSVYQGRNVRLLRIEVMAAKKWYSTMKGKL</sequence>
<reference evidence="1 2" key="1">
    <citation type="submission" date="2018-02" db="EMBL/GenBank/DDBJ databases">
        <title>Sphingobacterium KA21.</title>
        <authorList>
            <person name="Vasarhelyi B.M."/>
            <person name="Deshmukh S."/>
            <person name="Balint B."/>
            <person name="Kukolya J."/>
        </authorList>
    </citation>
    <scope>NUCLEOTIDE SEQUENCE [LARGE SCALE GENOMIC DNA]</scope>
    <source>
        <strain evidence="1 2">Ka21</strain>
    </source>
</reference>
<proteinExistence type="predicted"/>
<name>A0ABR9T3N3_9SPHI</name>
<dbReference type="Proteomes" id="UP000618319">
    <property type="component" value="Unassembled WGS sequence"/>
</dbReference>
<gene>
    <name evidence="1" type="ORF">C4F40_04335</name>
</gene>
<comment type="caution">
    <text evidence="1">The sequence shown here is derived from an EMBL/GenBank/DDBJ whole genome shotgun (WGS) entry which is preliminary data.</text>
</comment>
<evidence type="ECO:0000313" key="2">
    <source>
        <dbReference type="Proteomes" id="UP000618319"/>
    </source>
</evidence>
<dbReference type="RefSeq" id="WP_196937655.1">
    <property type="nucleotide sequence ID" value="NZ_MU158689.1"/>
</dbReference>
<organism evidence="1 2">
    <name type="scientific">Sphingobacterium pedocola</name>
    <dbReference type="NCBI Taxonomy" id="2082722"/>
    <lineage>
        <taxon>Bacteria</taxon>
        <taxon>Pseudomonadati</taxon>
        <taxon>Bacteroidota</taxon>
        <taxon>Sphingobacteriia</taxon>
        <taxon>Sphingobacteriales</taxon>
        <taxon>Sphingobacteriaceae</taxon>
        <taxon>Sphingobacterium</taxon>
    </lineage>
</organism>
<dbReference type="EMBL" id="PSKQ01000017">
    <property type="protein sequence ID" value="MBE8719958.1"/>
    <property type="molecule type" value="Genomic_DNA"/>
</dbReference>